<comment type="caution">
    <text evidence="2">The sequence shown here is derived from an EMBL/GenBank/DDBJ whole genome shotgun (WGS) entry which is preliminary data.</text>
</comment>
<evidence type="ECO:0000313" key="2">
    <source>
        <dbReference type="EMBL" id="KAF2262419.1"/>
    </source>
</evidence>
<protein>
    <submittedName>
        <fullName evidence="2">Uncharacterized protein</fullName>
    </submittedName>
</protein>
<proteinExistence type="predicted"/>
<dbReference type="Proteomes" id="UP000800093">
    <property type="component" value="Unassembled WGS sequence"/>
</dbReference>
<keyword evidence="1" id="KW-1133">Transmembrane helix</keyword>
<evidence type="ECO:0000313" key="3">
    <source>
        <dbReference type="Proteomes" id="UP000800093"/>
    </source>
</evidence>
<accession>A0A9P4K3S9</accession>
<dbReference type="AlphaFoldDB" id="A0A9P4K3S9"/>
<reference evidence="3" key="1">
    <citation type="journal article" date="2020" name="Stud. Mycol.">
        <title>101 Dothideomycetes genomes: A test case for predicting lifestyles and emergence of pathogens.</title>
        <authorList>
            <person name="Haridas S."/>
            <person name="Albert R."/>
            <person name="Binder M."/>
            <person name="Bloem J."/>
            <person name="LaButti K."/>
            <person name="Salamov A."/>
            <person name="Andreopoulos B."/>
            <person name="Baker S."/>
            <person name="Barry K."/>
            <person name="Bills G."/>
            <person name="Bluhm B."/>
            <person name="Cannon C."/>
            <person name="Castanera R."/>
            <person name="Culley D."/>
            <person name="Daum C."/>
            <person name="Ezra D."/>
            <person name="Gonzalez J."/>
            <person name="Henrissat B."/>
            <person name="Kuo A."/>
            <person name="Liang C."/>
            <person name="Lipzen A."/>
            <person name="Lutzoni F."/>
            <person name="Magnuson J."/>
            <person name="Mondo S."/>
            <person name="Nolan M."/>
            <person name="Ohm R."/>
            <person name="Pangilinan J."/>
            <person name="Park H.-J."/>
            <person name="Ramirez L."/>
            <person name="Alfaro M."/>
            <person name="Sun H."/>
            <person name="Tritt A."/>
            <person name="Yoshinaga Y."/>
            <person name="Zwiers L.-H."/>
            <person name="Turgeon B."/>
            <person name="Goodwin S."/>
            <person name="Spatafora J."/>
            <person name="Crous P."/>
            <person name="Grigoriev I."/>
        </authorList>
    </citation>
    <scope>NUCLEOTIDE SEQUENCE [LARGE SCALE GENOMIC DNA]</scope>
    <source>
        <strain evidence="3">CBS 304.66</strain>
    </source>
</reference>
<keyword evidence="1" id="KW-0472">Membrane</keyword>
<gene>
    <name evidence="2" type="ORF">CC78DRAFT_534911</name>
</gene>
<organism evidence="2 3">
    <name type="scientific">Lojkania enalia</name>
    <dbReference type="NCBI Taxonomy" id="147567"/>
    <lineage>
        <taxon>Eukaryota</taxon>
        <taxon>Fungi</taxon>
        <taxon>Dikarya</taxon>
        <taxon>Ascomycota</taxon>
        <taxon>Pezizomycotina</taxon>
        <taxon>Dothideomycetes</taxon>
        <taxon>Pleosporomycetidae</taxon>
        <taxon>Pleosporales</taxon>
        <taxon>Pleosporales incertae sedis</taxon>
        <taxon>Lojkania</taxon>
    </lineage>
</organism>
<feature type="transmembrane region" description="Helical" evidence="1">
    <location>
        <begin position="34"/>
        <end position="52"/>
    </location>
</feature>
<keyword evidence="3" id="KW-1185">Reference proteome</keyword>
<dbReference type="EMBL" id="ML986641">
    <property type="protein sequence ID" value="KAF2262419.1"/>
    <property type="molecule type" value="Genomic_DNA"/>
</dbReference>
<sequence>MLGLERRAQPQAEAAVFVRSSRLGETPHSPERALLGYGALLLLLLLLCVYSARWQKASL</sequence>
<keyword evidence="1" id="KW-0812">Transmembrane</keyword>
<name>A0A9P4K3S9_9PLEO</name>
<evidence type="ECO:0000256" key="1">
    <source>
        <dbReference type="SAM" id="Phobius"/>
    </source>
</evidence>